<evidence type="ECO:0000256" key="1">
    <source>
        <dbReference type="SAM" id="MobiDB-lite"/>
    </source>
</evidence>
<protein>
    <recommendedName>
        <fullName evidence="5">Integral membrane protein</fullName>
    </recommendedName>
</protein>
<feature type="transmembrane region" description="Helical" evidence="2">
    <location>
        <begin position="416"/>
        <end position="432"/>
    </location>
</feature>
<evidence type="ECO:0000313" key="3">
    <source>
        <dbReference type="EMBL" id="MFC4836525.1"/>
    </source>
</evidence>
<feature type="transmembrane region" description="Helical" evidence="2">
    <location>
        <begin position="273"/>
        <end position="299"/>
    </location>
</feature>
<feature type="transmembrane region" description="Helical" evidence="2">
    <location>
        <begin position="439"/>
        <end position="458"/>
    </location>
</feature>
<feature type="transmembrane region" description="Helical" evidence="2">
    <location>
        <begin position="101"/>
        <end position="124"/>
    </location>
</feature>
<accession>A0ABV9RWC8</accession>
<dbReference type="EMBL" id="JBHSIM010000065">
    <property type="protein sequence ID" value="MFC4836525.1"/>
    <property type="molecule type" value="Genomic_DNA"/>
</dbReference>
<feature type="region of interest" description="Disordered" evidence="1">
    <location>
        <begin position="1"/>
        <end position="20"/>
    </location>
</feature>
<comment type="caution">
    <text evidence="3">The sequence shown here is derived from an EMBL/GenBank/DDBJ whole genome shotgun (WGS) entry which is preliminary data.</text>
</comment>
<feature type="transmembrane region" description="Helical" evidence="2">
    <location>
        <begin position="193"/>
        <end position="216"/>
    </location>
</feature>
<proteinExistence type="predicted"/>
<keyword evidence="4" id="KW-1185">Reference proteome</keyword>
<evidence type="ECO:0000313" key="4">
    <source>
        <dbReference type="Proteomes" id="UP001595909"/>
    </source>
</evidence>
<gene>
    <name evidence="3" type="ORF">ACFPEL_29255</name>
</gene>
<feature type="transmembrane region" description="Helical" evidence="2">
    <location>
        <begin position="306"/>
        <end position="331"/>
    </location>
</feature>
<feature type="transmembrane region" description="Helical" evidence="2">
    <location>
        <begin position="228"/>
        <end position="261"/>
    </location>
</feature>
<reference evidence="4" key="1">
    <citation type="journal article" date="2019" name="Int. J. Syst. Evol. Microbiol.">
        <title>The Global Catalogue of Microorganisms (GCM) 10K type strain sequencing project: providing services to taxonomists for standard genome sequencing and annotation.</title>
        <authorList>
            <consortium name="The Broad Institute Genomics Platform"/>
            <consortium name="The Broad Institute Genome Sequencing Center for Infectious Disease"/>
            <person name="Wu L."/>
            <person name="Ma J."/>
        </authorList>
    </citation>
    <scope>NUCLEOTIDE SEQUENCE [LARGE SCALE GENOMIC DNA]</scope>
    <source>
        <strain evidence="4">CCUG 50347</strain>
    </source>
</reference>
<feature type="compositionally biased region" description="Basic and acidic residues" evidence="1">
    <location>
        <begin position="1"/>
        <end position="11"/>
    </location>
</feature>
<evidence type="ECO:0000256" key="2">
    <source>
        <dbReference type="SAM" id="Phobius"/>
    </source>
</evidence>
<dbReference type="Proteomes" id="UP001595909">
    <property type="component" value="Unassembled WGS sequence"/>
</dbReference>
<dbReference type="RefSeq" id="WP_274189688.1">
    <property type="nucleotide sequence ID" value="NZ_BAABHN010000065.1"/>
</dbReference>
<feature type="transmembrane region" description="Helical" evidence="2">
    <location>
        <begin position="355"/>
        <end position="373"/>
    </location>
</feature>
<feature type="transmembrane region" description="Helical" evidence="2">
    <location>
        <begin position="29"/>
        <end position="50"/>
    </location>
</feature>
<keyword evidence="2" id="KW-0812">Transmembrane</keyword>
<name>A0ABV9RWC8_9PSEU</name>
<evidence type="ECO:0008006" key="5">
    <source>
        <dbReference type="Google" id="ProtNLM"/>
    </source>
</evidence>
<keyword evidence="2" id="KW-1133">Transmembrane helix</keyword>
<keyword evidence="2" id="KW-0472">Membrane</keyword>
<sequence length="459" mass="48010">MTTVLRDRPGAADEPSSTPRRPFRLRGDLLAVAVASLLVTGAALAGWALIDAGVPVLVGWPPLLAQWLPHVGPGTVPAVLVALVVALGGPAVARSCRWGPLLAVAYVASLAWTFALATIDGWFVGVAERLATPTEYLAEIPRTPDIAVFLQTFAERIAGQTPDTLVTHSSGHPPAATIFYVLLDRAGLPGGEYAGVVTAAIGASAVVAVAITLAALGDRDLARTYLPFGVLFPGAVWVGVSADGMFAAILAWGVALLALGAVRRGLGGHALCLLAGVVLGLSLFFSYGLVLAGLLPVAVALCSRRILPLVTGGIGAAAVVAAFAAAGFWWYEGYEQVTVRYYQEGEYGLLRPYEYWVWGNIAALLLVLGPAVVAGLRRAAWRPRAVPHALLALAAAGLIAIAVADLSGLSKSEVERIWLPFAVWIVPLAALLPRPSARWWLLAQATLALVINHLLLTVW</sequence>
<feature type="transmembrane region" description="Helical" evidence="2">
    <location>
        <begin position="70"/>
        <end position="89"/>
    </location>
</feature>
<organism evidence="3 4">
    <name type="scientific">Actinomycetospora chibensis</name>
    <dbReference type="NCBI Taxonomy" id="663606"/>
    <lineage>
        <taxon>Bacteria</taxon>
        <taxon>Bacillati</taxon>
        <taxon>Actinomycetota</taxon>
        <taxon>Actinomycetes</taxon>
        <taxon>Pseudonocardiales</taxon>
        <taxon>Pseudonocardiaceae</taxon>
        <taxon>Actinomycetospora</taxon>
    </lineage>
</organism>
<feature type="transmembrane region" description="Helical" evidence="2">
    <location>
        <begin position="385"/>
        <end position="404"/>
    </location>
</feature>